<dbReference type="Pfam" id="PF13160">
    <property type="entry name" value="DUF3995"/>
    <property type="match status" value="1"/>
</dbReference>
<dbReference type="EMBL" id="JAMDMX010000241">
    <property type="protein sequence ID" value="MCY9698345.1"/>
    <property type="molecule type" value="Genomic_DNA"/>
</dbReference>
<reference evidence="2 3" key="1">
    <citation type="submission" date="2022-05" db="EMBL/GenBank/DDBJ databases">
        <title>Genome Sequencing of Bee-Associated Microbes.</title>
        <authorList>
            <person name="Dunlap C."/>
        </authorList>
    </citation>
    <scope>NUCLEOTIDE SEQUENCE [LARGE SCALE GENOMIC DNA]</scope>
    <source>
        <strain evidence="2 3">NRRL B-14421</strain>
    </source>
</reference>
<protein>
    <submittedName>
        <fullName evidence="2">DUF3995 domain-containing protein</fullName>
    </submittedName>
</protein>
<keyword evidence="1" id="KW-1133">Transmembrane helix</keyword>
<name>A0ABT4GQ37_9BACL</name>
<accession>A0ABT4GQ37</accession>
<evidence type="ECO:0000313" key="3">
    <source>
        <dbReference type="Proteomes" id="UP001527099"/>
    </source>
</evidence>
<comment type="caution">
    <text evidence="2">The sequence shown here is derived from an EMBL/GenBank/DDBJ whole genome shotgun (WGS) entry which is preliminary data.</text>
</comment>
<keyword evidence="1" id="KW-0472">Membrane</keyword>
<dbReference type="Proteomes" id="UP001527099">
    <property type="component" value="Unassembled WGS sequence"/>
</dbReference>
<dbReference type="InterPro" id="IPR025058">
    <property type="entry name" value="DUF3995"/>
</dbReference>
<keyword evidence="1" id="KW-0812">Transmembrane</keyword>
<proteinExistence type="predicted"/>
<gene>
    <name evidence="2" type="ORF">M5X19_36735</name>
</gene>
<keyword evidence="3" id="KW-1185">Reference proteome</keyword>
<feature type="transmembrane region" description="Helical" evidence="1">
    <location>
        <begin position="24"/>
        <end position="43"/>
    </location>
</feature>
<evidence type="ECO:0000256" key="1">
    <source>
        <dbReference type="SAM" id="Phobius"/>
    </source>
</evidence>
<evidence type="ECO:0000313" key="2">
    <source>
        <dbReference type="EMBL" id="MCY9698345.1"/>
    </source>
</evidence>
<sequence>MGDFKYVGLFKSVKQTPFSTYDTFLFTPLCLWLCFTFYCTLIYS</sequence>
<organism evidence="2 3">
    <name type="scientific">Paenibacillus alginolyticus</name>
    <dbReference type="NCBI Taxonomy" id="59839"/>
    <lineage>
        <taxon>Bacteria</taxon>
        <taxon>Bacillati</taxon>
        <taxon>Bacillota</taxon>
        <taxon>Bacilli</taxon>
        <taxon>Bacillales</taxon>
        <taxon>Paenibacillaceae</taxon>
        <taxon>Paenibacillus</taxon>
    </lineage>
</organism>